<evidence type="ECO:0000313" key="6">
    <source>
        <dbReference type="EMBL" id="PJB81750.1"/>
    </source>
</evidence>
<dbReference type="Proteomes" id="UP000229236">
    <property type="component" value="Unassembled WGS sequence"/>
</dbReference>
<dbReference type="GO" id="GO:0006412">
    <property type="term" value="P:translation"/>
    <property type="evidence" value="ECO:0007669"/>
    <property type="project" value="UniProtKB-UniRule"/>
</dbReference>
<accession>A0A2M8D5J4</accession>
<sequence>MAILDTFKKEKSESGSGNKTSARTSSAKGAAGKKNDTAKLDQKQVIASRKRVNTHDVLRRPHVTEKATMLAETNTYVFEADARVGKTEIRKAIVELYDVHPLKVNITNVPAKTIISKKGVKGVRPGKKKAIVYLKKGDKIDTL</sequence>
<dbReference type="InterPro" id="IPR012678">
    <property type="entry name" value="Ribosomal_uL23/eL15/eS24_sf"/>
</dbReference>
<feature type="region of interest" description="Disordered" evidence="5">
    <location>
        <begin position="1"/>
        <end position="41"/>
    </location>
</feature>
<dbReference type="InterPro" id="IPR013025">
    <property type="entry name" value="Ribosomal_uL23-like"/>
</dbReference>
<dbReference type="GO" id="GO:0003735">
    <property type="term" value="F:structural constituent of ribosome"/>
    <property type="evidence" value="ECO:0007669"/>
    <property type="project" value="InterPro"/>
</dbReference>
<dbReference type="PANTHER" id="PTHR11620">
    <property type="entry name" value="60S RIBOSOMAL PROTEIN L23A"/>
    <property type="match status" value="1"/>
</dbReference>
<feature type="compositionally biased region" description="Polar residues" evidence="5">
    <location>
        <begin position="18"/>
        <end position="27"/>
    </location>
</feature>
<keyword evidence="4" id="KW-0694">RNA-binding</keyword>
<comment type="function">
    <text evidence="4">One of the early assembly proteins it binds 23S rRNA. One of the proteins that surrounds the polypeptide exit tunnel on the outside of the ribosome. Forms the main docking site for trigger factor binding to the ribosome.</text>
</comment>
<gene>
    <name evidence="4 6" type="primary">rplW</name>
    <name evidence="6" type="ORF">CO088_04460</name>
</gene>
<dbReference type="GO" id="GO:1990904">
    <property type="term" value="C:ribonucleoprotein complex"/>
    <property type="evidence" value="ECO:0007669"/>
    <property type="project" value="UniProtKB-KW"/>
</dbReference>
<protein>
    <recommendedName>
        <fullName evidence="4">Large ribosomal subunit protein uL23</fullName>
    </recommendedName>
</protein>
<dbReference type="GO" id="GO:0005840">
    <property type="term" value="C:ribosome"/>
    <property type="evidence" value="ECO:0007669"/>
    <property type="project" value="UniProtKB-KW"/>
</dbReference>
<evidence type="ECO:0000256" key="3">
    <source>
        <dbReference type="ARBA" id="ARBA00023274"/>
    </source>
</evidence>
<evidence type="ECO:0000256" key="2">
    <source>
        <dbReference type="ARBA" id="ARBA00022980"/>
    </source>
</evidence>
<dbReference type="Pfam" id="PF00276">
    <property type="entry name" value="Ribosomal_L23"/>
    <property type="match status" value="1"/>
</dbReference>
<comment type="subunit">
    <text evidence="4">Part of the 50S ribosomal subunit. Contacts protein L29, and trigger factor when it is bound to the ribosome.</text>
</comment>
<reference evidence="7" key="1">
    <citation type="submission" date="2017-09" db="EMBL/GenBank/DDBJ databases">
        <title>Depth-based differentiation of microbial function through sediment-hosted aquifers and enrichment of novel symbionts in the deep terrestrial subsurface.</title>
        <authorList>
            <person name="Probst A.J."/>
            <person name="Ladd B."/>
            <person name="Jarett J.K."/>
            <person name="Geller-Mcgrath D.E."/>
            <person name="Sieber C.M.K."/>
            <person name="Emerson J.B."/>
            <person name="Anantharaman K."/>
            <person name="Thomas B.C."/>
            <person name="Malmstrom R."/>
            <person name="Stieglmeier M."/>
            <person name="Klingl A."/>
            <person name="Woyke T."/>
            <person name="Ryan C.M."/>
            <person name="Banfield J.F."/>
        </authorList>
    </citation>
    <scope>NUCLEOTIDE SEQUENCE [LARGE SCALE GENOMIC DNA]</scope>
</reference>
<evidence type="ECO:0000313" key="7">
    <source>
        <dbReference type="Proteomes" id="UP000229236"/>
    </source>
</evidence>
<dbReference type="AlphaFoldDB" id="A0A2M8D5J4"/>
<dbReference type="SUPFAM" id="SSF54189">
    <property type="entry name" value="Ribosomal proteins S24e, L23 and L15e"/>
    <property type="match status" value="1"/>
</dbReference>
<dbReference type="GO" id="GO:0019843">
    <property type="term" value="F:rRNA binding"/>
    <property type="evidence" value="ECO:0007669"/>
    <property type="project" value="UniProtKB-UniRule"/>
</dbReference>
<dbReference type="InterPro" id="IPR012677">
    <property type="entry name" value="Nucleotide-bd_a/b_plait_sf"/>
</dbReference>
<keyword evidence="4" id="KW-0699">rRNA-binding</keyword>
<dbReference type="Gene3D" id="3.30.70.330">
    <property type="match status" value="1"/>
</dbReference>
<comment type="caution">
    <text evidence="6">The sequence shown here is derived from an EMBL/GenBank/DDBJ whole genome shotgun (WGS) entry which is preliminary data.</text>
</comment>
<evidence type="ECO:0000256" key="5">
    <source>
        <dbReference type="SAM" id="MobiDB-lite"/>
    </source>
</evidence>
<feature type="compositionally biased region" description="Basic and acidic residues" evidence="5">
    <location>
        <begin position="1"/>
        <end position="13"/>
    </location>
</feature>
<dbReference type="HAMAP" id="MF_01369_B">
    <property type="entry name" value="Ribosomal_uL23_B"/>
    <property type="match status" value="1"/>
</dbReference>
<name>A0A2M8D5J4_9BACT</name>
<evidence type="ECO:0000256" key="4">
    <source>
        <dbReference type="HAMAP-Rule" id="MF_01369"/>
    </source>
</evidence>
<evidence type="ECO:0000256" key="1">
    <source>
        <dbReference type="ARBA" id="ARBA00006700"/>
    </source>
</evidence>
<keyword evidence="2 4" id="KW-0689">Ribosomal protein</keyword>
<dbReference type="EMBL" id="PFTM01000073">
    <property type="protein sequence ID" value="PJB81750.1"/>
    <property type="molecule type" value="Genomic_DNA"/>
</dbReference>
<comment type="similarity">
    <text evidence="1 4">Belongs to the universal ribosomal protein uL23 family.</text>
</comment>
<organism evidence="6 7">
    <name type="scientific">Candidatus Yonathbacteria bacterium CG_4_9_14_0_8_um_filter_46_47</name>
    <dbReference type="NCBI Taxonomy" id="1975106"/>
    <lineage>
        <taxon>Bacteria</taxon>
        <taxon>Candidatus Yonathiibacteriota</taxon>
    </lineage>
</organism>
<keyword evidence="3 4" id="KW-0687">Ribonucleoprotein</keyword>
<proteinExistence type="inferred from homology"/>